<protein>
    <submittedName>
        <fullName evidence="1">Uncharacterized protein</fullName>
    </submittedName>
</protein>
<organism evidence="1 2">
    <name type="scientific">Plenodomus tracheiphilus IPT5</name>
    <dbReference type="NCBI Taxonomy" id="1408161"/>
    <lineage>
        <taxon>Eukaryota</taxon>
        <taxon>Fungi</taxon>
        <taxon>Dikarya</taxon>
        <taxon>Ascomycota</taxon>
        <taxon>Pezizomycotina</taxon>
        <taxon>Dothideomycetes</taxon>
        <taxon>Pleosporomycetidae</taxon>
        <taxon>Pleosporales</taxon>
        <taxon>Pleosporineae</taxon>
        <taxon>Leptosphaeriaceae</taxon>
        <taxon>Plenodomus</taxon>
    </lineage>
</organism>
<gene>
    <name evidence="1" type="ORF">T440DRAFT_173629</name>
</gene>
<name>A0A6A7B1K3_9PLEO</name>
<accession>A0A6A7B1K3</accession>
<dbReference type="AlphaFoldDB" id="A0A6A7B1K3"/>
<keyword evidence="2" id="KW-1185">Reference proteome</keyword>
<sequence length="158" mass="16065">MRSFAVIAGFAAAANAYAYGSYEAKNATSSVAAHETPANGYPVASSSAGYPASSAPAYTTTKIVTGLTTVCPEPTTVTYGTKTYTVSTSTTLIDEECEYSTVVTIKPTPSAAHPTSVATPANTHYAPPVYSQAPPAAPYPSAGNGTLVSGSLWSNLIV</sequence>
<dbReference type="Proteomes" id="UP000799423">
    <property type="component" value="Unassembled WGS sequence"/>
</dbReference>
<dbReference type="EMBL" id="MU006319">
    <property type="protein sequence ID" value="KAF2848219.1"/>
    <property type="molecule type" value="Genomic_DNA"/>
</dbReference>
<proteinExistence type="predicted"/>
<evidence type="ECO:0000313" key="1">
    <source>
        <dbReference type="EMBL" id="KAF2848219.1"/>
    </source>
</evidence>
<evidence type="ECO:0000313" key="2">
    <source>
        <dbReference type="Proteomes" id="UP000799423"/>
    </source>
</evidence>
<reference evidence="1" key="1">
    <citation type="submission" date="2020-01" db="EMBL/GenBank/DDBJ databases">
        <authorList>
            <consortium name="DOE Joint Genome Institute"/>
            <person name="Haridas S."/>
            <person name="Albert R."/>
            <person name="Binder M."/>
            <person name="Bloem J."/>
            <person name="Labutti K."/>
            <person name="Salamov A."/>
            <person name="Andreopoulos B."/>
            <person name="Baker S.E."/>
            <person name="Barry K."/>
            <person name="Bills G."/>
            <person name="Bluhm B.H."/>
            <person name="Cannon C."/>
            <person name="Castanera R."/>
            <person name="Culley D.E."/>
            <person name="Daum C."/>
            <person name="Ezra D."/>
            <person name="Gonzalez J.B."/>
            <person name="Henrissat B."/>
            <person name="Kuo A."/>
            <person name="Liang C."/>
            <person name="Lipzen A."/>
            <person name="Lutzoni F."/>
            <person name="Magnuson J."/>
            <person name="Mondo S."/>
            <person name="Nolan M."/>
            <person name="Ohm R."/>
            <person name="Pangilinan J."/>
            <person name="Park H.-J."/>
            <person name="Ramirez L."/>
            <person name="Alfaro M."/>
            <person name="Sun H."/>
            <person name="Tritt A."/>
            <person name="Yoshinaga Y."/>
            <person name="Zwiers L.-H."/>
            <person name="Turgeon B.G."/>
            <person name="Goodwin S.B."/>
            <person name="Spatafora J.W."/>
            <person name="Crous P.W."/>
            <person name="Grigoriev I.V."/>
        </authorList>
    </citation>
    <scope>NUCLEOTIDE SEQUENCE</scope>
    <source>
        <strain evidence="1">IPT5</strain>
    </source>
</reference>